<evidence type="ECO:0000313" key="2">
    <source>
        <dbReference type="Proteomes" id="UP000306813"/>
    </source>
</evidence>
<evidence type="ECO:0000313" key="1">
    <source>
        <dbReference type="EMBL" id="TNB57496.1"/>
    </source>
</evidence>
<name>A0AAX2UIP1_9BACT</name>
<dbReference type="AlphaFoldDB" id="A0AAX2UIP1"/>
<dbReference type="RefSeq" id="WP_082200881.1">
    <property type="nucleotide sequence ID" value="NZ_CP020480.1"/>
</dbReference>
<protein>
    <submittedName>
        <fullName evidence="1">Uncharacterized protein</fullName>
    </submittedName>
</protein>
<reference evidence="1 2" key="1">
    <citation type="submission" date="2019-05" db="EMBL/GenBank/DDBJ databases">
        <title>Draft genomes of eight strains of Campylobacter helveticus isolated from cats and a dog in New Zealand.</title>
        <authorList>
            <person name="Bojanic K."/>
            <person name="Midwinter A.C."/>
            <person name="Biggs P.J."/>
            <person name="Acke E."/>
            <person name="Cornelius A.J."/>
            <person name="Marshall J.C."/>
        </authorList>
    </citation>
    <scope>NUCLEOTIDE SEQUENCE [LARGE SCALE GENOMIC DNA]</scope>
    <source>
        <strain evidence="1 2">ACP123b</strain>
    </source>
</reference>
<organism evidence="1 2">
    <name type="scientific">Campylobacter helveticus</name>
    <dbReference type="NCBI Taxonomy" id="28898"/>
    <lineage>
        <taxon>Bacteria</taxon>
        <taxon>Pseudomonadati</taxon>
        <taxon>Campylobacterota</taxon>
        <taxon>Epsilonproteobacteria</taxon>
        <taxon>Campylobacterales</taxon>
        <taxon>Campylobacteraceae</taxon>
        <taxon>Campylobacter</taxon>
    </lineage>
</organism>
<sequence length="105" mass="12316">MKSLEILLSKERLQSYASLSEHFENLALIGRLAPKLLLIEICLRNITNDILLHQGGFAKQELLNALKKDRDTIIEKIQNKEKDWIPSYKMLHQKNVEKEQELNYN</sequence>
<dbReference type="GeneID" id="52037827"/>
<proteinExistence type="predicted"/>
<dbReference type="Proteomes" id="UP000306813">
    <property type="component" value="Unassembled WGS sequence"/>
</dbReference>
<accession>A0AAX2UIP1</accession>
<comment type="caution">
    <text evidence="1">The sequence shown here is derived from an EMBL/GenBank/DDBJ whole genome shotgun (WGS) entry which is preliminary data.</text>
</comment>
<gene>
    <name evidence="1" type="ORF">FDW42_04980</name>
</gene>
<dbReference type="KEGG" id="chv:CHELV3228_b0006"/>
<dbReference type="EMBL" id="VDBS01000037">
    <property type="protein sequence ID" value="TNB57496.1"/>
    <property type="molecule type" value="Genomic_DNA"/>
</dbReference>